<dbReference type="PROSITE" id="PS50932">
    <property type="entry name" value="HTH_LACI_2"/>
    <property type="match status" value="1"/>
</dbReference>
<dbReference type="InterPro" id="IPR010982">
    <property type="entry name" value="Lambda_DNA-bd_dom_sf"/>
</dbReference>
<protein>
    <submittedName>
        <fullName evidence="5">Transcriptional regulator, LacI family</fullName>
    </submittedName>
</protein>
<keyword evidence="3" id="KW-0804">Transcription</keyword>
<feature type="domain" description="HTH lacI-type" evidence="4">
    <location>
        <begin position="3"/>
        <end position="57"/>
    </location>
</feature>
<keyword evidence="6" id="KW-1185">Reference proteome</keyword>
<evidence type="ECO:0000259" key="4">
    <source>
        <dbReference type="PROSITE" id="PS50932"/>
    </source>
</evidence>
<dbReference type="KEGG" id="mas:Mahau_0183"/>
<evidence type="ECO:0000313" key="5">
    <source>
        <dbReference type="EMBL" id="AEE95406.1"/>
    </source>
</evidence>
<organism evidence="5 6">
    <name type="scientific">Mahella australiensis (strain DSM 15567 / CIP 107919 / 50-1 BON)</name>
    <dbReference type="NCBI Taxonomy" id="697281"/>
    <lineage>
        <taxon>Bacteria</taxon>
        <taxon>Bacillati</taxon>
        <taxon>Bacillota</taxon>
        <taxon>Clostridia</taxon>
        <taxon>Thermoanaerobacterales</taxon>
        <taxon>Thermoanaerobacterales Family IV. Incertae Sedis</taxon>
        <taxon>Mahella</taxon>
    </lineage>
</organism>
<dbReference type="RefSeq" id="WP_013779840.1">
    <property type="nucleotide sequence ID" value="NC_015520.1"/>
</dbReference>
<dbReference type="GO" id="GO:0000976">
    <property type="term" value="F:transcription cis-regulatory region binding"/>
    <property type="evidence" value="ECO:0007669"/>
    <property type="project" value="TreeGrafter"/>
</dbReference>
<reference evidence="5 6" key="2">
    <citation type="journal article" date="2011" name="Stand. Genomic Sci.">
        <title>Complete genome sequence of Mahella australiensis type strain (50-1 BON).</title>
        <authorList>
            <person name="Sikorski J."/>
            <person name="Teshima H."/>
            <person name="Nolan M."/>
            <person name="Lucas S."/>
            <person name="Hammon N."/>
            <person name="Deshpande S."/>
            <person name="Cheng J.F."/>
            <person name="Pitluck S."/>
            <person name="Liolios K."/>
            <person name="Pagani I."/>
            <person name="Ivanova N."/>
            <person name="Huntemann M."/>
            <person name="Mavromatis K."/>
            <person name="Ovchinikova G."/>
            <person name="Pati A."/>
            <person name="Tapia R."/>
            <person name="Han C."/>
            <person name="Goodwin L."/>
            <person name="Chen A."/>
            <person name="Palaniappan K."/>
            <person name="Land M."/>
            <person name="Hauser L."/>
            <person name="Ngatchou-Djao O.D."/>
            <person name="Rohde M."/>
            <person name="Pukall R."/>
            <person name="Spring S."/>
            <person name="Abt B."/>
            <person name="Goker M."/>
            <person name="Detter J.C."/>
            <person name="Woyke T."/>
            <person name="Bristow J."/>
            <person name="Markowitz V."/>
            <person name="Hugenholtz P."/>
            <person name="Eisen J.A."/>
            <person name="Kyrpides N.C."/>
            <person name="Klenk H.P."/>
            <person name="Lapidus A."/>
        </authorList>
    </citation>
    <scope>NUCLEOTIDE SEQUENCE [LARGE SCALE GENOMIC DNA]</scope>
    <source>
        <strain evidence="6">DSM 15567 / CIP 107919 / 50-1 BON</strain>
    </source>
</reference>
<dbReference type="HOGENOM" id="CLU_037628_6_0_9"/>
<keyword evidence="2" id="KW-0238">DNA-binding</keyword>
<dbReference type="SUPFAM" id="SSF53822">
    <property type="entry name" value="Periplasmic binding protein-like I"/>
    <property type="match status" value="1"/>
</dbReference>
<dbReference type="InterPro" id="IPR028082">
    <property type="entry name" value="Peripla_BP_I"/>
</dbReference>
<keyword evidence="1" id="KW-0805">Transcription regulation</keyword>
<evidence type="ECO:0000256" key="2">
    <source>
        <dbReference type="ARBA" id="ARBA00023125"/>
    </source>
</evidence>
<dbReference type="SUPFAM" id="SSF47413">
    <property type="entry name" value="lambda repressor-like DNA-binding domains"/>
    <property type="match status" value="1"/>
</dbReference>
<dbReference type="Proteomes" id="UP000008457">
    <property type="component" value="Chromosome"/>
</dbReference>
<evidence type="ECO:0000313" key="6">
    <source>
        <dbReference type="Proteomes" id="UP000008457"/>
    </source>
</evidence>
<sequence>MKITLKDIAEKTGYSINTVSRALKDKDDIAEETKKIIKQAAKEMGYIPNSIASGLRSGVSKTIAVVLSDVSNPYFSIMAKHIEIAARKYGYTIFVINTDERYDLEERAVYTAMSKGVDGIILFPTQKKYEDIDFLKKSNMPFVIVGRHFEEWNDMDYLISDDAKGGYLATEHLIKKGKRRIIFLNGPEYVSPALEREEGYRRALADNDIEFDPKLVKRVSILAGRSYSAMKKIIEQGIDFSGIFAFSDVIAWEAIYALEDAGLKVPDDVGVVGYDNIQSQLFFPWPLTTINISKRKMAHKAVDILMKRINGQNNGKYYHEVFDTKLIVRKSC</sequence>
<dbReference type="Gene3D" id="1.10.260.40">
    <property type="entry name" value="lambda repressor-like DNA-binding domains"/>
    <property type="match status" value="1"/>
</dbReference>
<proteinExistence type="predicted"/>
<name>F3ZWH1_MAHA5</name>
<dbReference type="Pfam" id="PF00356">
    <property type="entry name" value="LacI"/>
    <property type="match status" value="1"/>
</dbReference>
<dbReference type="PANTHER" id="PTHR30146">
    <property type="entry name" value="LACI-RELATED TRANSCRIPTIONAL REPRESSOR"/>
    <property type="match status" value="1"/>
</dbReference>
<dbReference type="InterPro" id="IPR001761">
    <property type="entry name" value="Peripla_BP/Lac1_sug-bd_dom"/>
</dbReference>
<dbReference type="Gene3D" id="3.40.50.2300">
    <property type="match status" value="2"/>
</dbReference>
<dbReference type="STRING" id="697281.Mahau_0183"/>
<dbReference type="Pfam" id="PF00532">
    <property type="entry name" value="Peripla_BP_1"/>
    <property type="match status" value="1"/>
</dbReference>
<dbReference type="CDD" id="cd01392">
    <property type="entry name" value="HTH_LacI"/>
    <property type="match status" value="1"/>
</dbReference>
<evidence type="ECO:0000256" key="1">
    <source>
        <dbReference type="ARBA" id="ARBA00023015"/>
    </source>
</evidence>
<dbReference type="OrthoDB" id="9788209at2"/>
<accession>F3ZWH1</accession>
<dbReference type="EMBL" id="CP002360">
    <property type="protein sequence ID" value="AEE95406.1"/>
    <property type="molecule type" value="Genomic_DNA"/>
</dbReference>
<dbReference type="eggNOG" id="COG1609">
    <property type="taxonomic scope" value="Bacteria"/>
</dbReference>
<dbReference type="SMART" id="SM00354">
    <property type="entry name" value="HTH_LACI"/>
    <property type="match status" value="1"/>
</dbReference>
<dbReference type="GO" id="GO:0003700">
    <property type="term" value="F:DNA-binding transcription factor activity"/>
    <property type="evidence" value="ECO:0007669"/>
    <property type="project" value="TreeGrafter"/>
</dbReference>
<dbReference type="PANTHER" id="PTHR30146:SF154">
    <property type="entry name" value="TRANSCRIPTION REGULATOR, MEMBER OF GALR FAMILY"/>
    <property type="match status" value="1"/>
</dbReference>
<dbReference type="CDD" id="cd06267">
    <property type="entry name" value="PBP1_LacI_sugar_binding-like"/>
    <property type="match status" value="1"/>
</dbReference>
<evidence type="ECO:0000256" key="3">
    <source>
        <dbReference type="ARBA" id="ARBA00023163"/>
    </source>
</evidence>
<dbReference type="AlphaFoldDB" id="F3ZWH1"/>
<dbReference type="InterPro" id="IPR000843">
    <property type="entry name" value="HTH_LacI"/>
</dbReference>
<gene>
    <name evidence="5" type="ordered locus">Mahau_0183</name>
</gene>
<reference evidence="6" key="1">
    <citation type="submission" date="2010-11" db="EMBL/GenBank/DDBJ databases">
        <title>The complete genome of Mahella australiensis DSM 15567.</title>
        <authorList>
            <consortium name="US DOE Joint Genome Institute (JGI-PGF)"/>
            <person name="Lucas S."/>
            <person name="Copeland A."/>
            <person name="Lapidus A."/>
            <person name="Bruce D."/>
            <person name="Goodwin L."/>
            <person name="Pitluck S."/>
            <person name="Kyrpides N."/>
            <person name="Mavromatis K."/>
            <person name="Pagani I."/>
            <person name="Ivanova N."/>
            <person name="Teshima H."/>
            <person name="Brettin T."/>
            <person name="Detter J.C."/>
            <person name="Han C."/>
            <person name="Tapia R."/>
            <person name="Land M."/>
            <person name="Hauser L."/>
            <person name="Markowitz V."/>
            <person name="Cheng J.-F."/>
            <person name="Hugenholtz P."/>
            <person name="Woyke T."/>
            <person name="Wu D."/>
            <person name="Spring S."/>
            <person name="Pukall R."/>
            <person name="Steenblock K."/>
            <person name="Schneider S."/>
            <person name="Klenk H.-P."/>
            <person name="Eisen J.A."/>
        </authorList>
    </citation>
    <scope>NUCLEOTIDE SEQUENCE [LARGE SCALE GENOMIC DNA]</scope>
    <source>
        <strain evidence="6">DSM 15567 / CIP 107919 / 50-1 BON</strain>
    </source>
</reference>